<keyword evidence="2 7" id="KW-0812">Transmembrane</keyword>
<evidence type="ECO:0000259" key="8">
    <source>
        <dbReference type="PROSITE" id="PS50893"/>
    </source>
</evidence>
<proteinExistence type="predicted"/>
<evidence type="ECO:0000256" key="1">
    <source>
        <dbReference type="ARBA" id="ARBA00004651"/>
    </source>
</evidence>
<dbReference type="Gene3D" id="3.40.50.300">
    <property type="entry name" value="P-loop containing nucleotide triphosphate hydrolases"/>
    <property type="match status" value="1"/>
</dbReference>
<dbReference type="InterPro" id="IPR039421">
    <property type="entry name" value="Type_1_exporter"/>
</dbReference>
<evidence type="ECO:0000256" key="6">
    <source>
        <dbReference type="ARBA" id="ARBA00023136"/>
    </source>
</evidence>
<dbReference type="PROSITE" id="PS50893">
    <property type="entry name" value="ABC_TRANSPORTER_2"/>
    <property type="match status" value="1"/>
</dbReference>
<dbReference type="PANTHER" id="PTHR24221:SF646">
    <property type="entry name" value="HAEMOLYSIN SECRETION ATP-BINDING PROTEIN"/>
    <property type="match status" value="1"/>
</dbReference>
<evidence type="ECO:0000256" key="7">
    <source>
        <dbReference type="SAM" id="Phobius"/>
    </source>
</evidence>
<dbReference type="InterPro" id="IPR027417">
    <property type="entry name" value="P-loop_NTPase"/>
</dbReference>
<accession>A0A7Y9XCK0</accession>
<dbReference type="GO" id="GO:0034040">
    <property type="term" value="F:ATPase-coupled lipid transmembrane transporter activity"/>
    <property type="evidence" value="ECO:0007669"/>
    <property type="project" value="TreeGrafter"/>
</dbReference>
<comment type="subcellular location">
    <subcellularLocation>
        <location evidence="1">Cell membrane</location>
        <topology evidence="1">Multi-pass membrane protein</topology>
    </subcellularLocation>
</comment>
<evidence type="ECO:0000256" key="5">
    <source>
        <dbReference type="ARBA" id="ARBA00022989"/>
    </source>
</evidence>
<keyword evidence="5 7" id="KW-1133">Transmembrane helix</keyword>
<evidence type="ECO:0000256" key="3">
    <source>
        <dbReference type="ARBA" id="ARBA00022741"/>
    </source>
</evidence>
<dbReference type="AlphaFoldDB" id="A0A7Y9XCK0"/>
<keyword evidence="3" id="KW-0547">Nucleotide-binding</keyword>
<evidence type="ECO:0000313" key="10">
    <source>
        <dbReference type="Proteomes" id="UP000584931"/>
    </source>
</evidence>
<dbReference type="InterPro" id="IPR036640">
    <property type="entry name" value="ABC1_TM_sf"/>
</dbReference>
<dbReference type="PANTHER" id="PTHR24221">
    <property type="entry name" value="ATP-BINDING CASSETTE SUB-FAMILY B"/>
    <property type="match status" value="1"/>
</dbReference>
<dbReference type="GO" id="GO:0005524">
    <property type="term" value="F:ATP binding"/>
    <property type="evidence" value="ECO:0007669"/>
    <property type="project" value="UniProtKB-KW"/>
</dbReference>
<dbReference type="SUPFAM" id="SSF90123">
    <property type="entry name" value="ABC transporter transmembrane region"/>
    <property type="match status" value="1"/>
</dbReference>
<dbReference type="GO" id="GO:0016887">
    <property type="term" value="F:ATP hydrolysis activity"/>
    <property type="evidence" value="ECO:0007669"/>
    <property type="project" value="InterPro"/>
</dbReference>
<reference evidence="9 10" key="1">
    <citation type="submission" date="2020-07" db="EMBL/GenBank/DDBJ databases">
        <title>Sequencing the genomes of 1000 actinobacteria strains.</title>
        <authorList>
            <person name="Klenk H.-P."/>
        </authorList>
    </citation>
    <scope>NUCLEOTIDE SEQUENCE [LARGE SCALE GENOMIC DNA]</scope>
    <source>
        <strain evidence="9 10">DSM 45278</strain>
    </source>
</reference>
<name>A0A7Y9XCK0_9ACTN</name>
<feature type="transmembrane region" description="Helical" evidence="7">
    <location>
        <begin position="56"/>
        <end position="76"/>
    </location>
</feature>
<dbReference type="SUPFAM" id="SSF52540">
    <property type="entry name" value="P-loop containing nucleoside triphosphate hydrolases"/>
    <property type="match status" value="1"/>
</dbReference>
<keyword evidence="4 9" id="KW-0067">ATP-binding</keyword>
<feature type="transmembrane region" description="Helical" evidence="7">
    <location>
        <begin position="20"/>
        <end position="44"/>
    </location>
</feature>
<evidence type="ECO:0000256" key="4">
    <source>
        <dbReference type="ARBA" id="ARBA00022840"/>
    </source>
</evidence>
<keyword evidence="6 7" id="KW-0472">Membrane</keyword>
<evidence type="ECO:0000313" key="9">
    <source>
        <dbReference type="EMBL" id="NYH53331.1"/>
    </source>
</evidence>
<feature type="domain" description="ABC transporter" evidence="8">
    <location>
        <begin position="343"/>
        <end position="589"/>
    </location>
</feature>
<gene>
    <name evidence="9" type="ORF">HNR06_002920</name>
</gene>
<organism evidence="9 10">
    <name type="scientific">Nocardiopsis sinuspersici</name>
    <dbReference type="NCBI Taxonomy" id="501010"/>
    <lineage>
        <taxon>Bacteria</taxon>
        <taxon>Bacillati</taxon>
        <taxon>Actinomycetota</taxon>
        <taxon>Actinomycetes</taxon>
        <taxon>Streptosporangiales</taxon>
        <taxon>Nocardiopsidaceae</taxon>
        <taxon>Nocardiopsis</taxon>
    </lineage>
</organism>
<dbReference type="Proteomes" id="UP000584931">
    <property type="component" value="Unassembled WGS sequence"/>
</dbReference>
<dbReference type="InterPro" id="IPR003593">
    <property type="entry name" value="AAA+_ATPase"/>
</dbReference>
<comment type="caution">
    <text evidence="9">The sequence shown here is derived from an EMBL/GenBank/DDBJ whole genome shotgun (WGS) entry which is preliminary data.</text>
</comment>
<dbReference type="Gene3D" id="1.20.1560.10">
    <property type="entry name" value="ABC transporter type 1, transmembrane domain"/>
    <property type="match status" value="1"/>
</dbReference>
<feature type="transmembrane region" description="Helical" evidence="7">
    <location>
        <begin position="149"/>
        <end position="176"/>
    </location>
</feature>
<protein>
    <submittedName>
        <fullName evidence="9">ATP-binding cassette subfamily B protein</fullName>
    </submittedName>
</protein>
<dbReference type="SMART" id="SM00382">
    <property type="entry name" value="AAA"/>
    <property type="match status" value="1"/>
</dbReference>
<dbReference type="RefSeq" id="WP_179810371.1">
    <property type="nucleotide sequence ID" value="NZ_JACCHL010000001.1"/>
</dbReference>
<evidence type="ECO:0000256" key="2">
    <source>
        <dbReference type="ARBA" id="ARBA00022692"/>
    </source>
</evidence>
<dbReference type="Pfam" id="PF00005">
    <property type="entry name" value="ABC_tran"/>
    <property type="match status" value="1"/>
</dbReference>
<dbReference type="GO" id="GO:0005886">
    <property type="term" value="C:plasma membrane"/>
    <property type="evidence" value="ECO:0007669"/>
    <property type="project" value="UniProtKB-SubCell"/>
</dbReference>
<feature type="transmembrane region" description="Helical" evidence="7">
    <location>
        <begin position="239"/>
        <end position="260"/>
    </location>
</feature>
<dbReference type="InterPro" id="IPR003439">
    <property type="entry name" value="ABC_transporter-like_ATP-bd"/>
</dbReference>
<dbReference type="EMBL" id="JACCHL010000001">
    <property type="protein sequence ID" value="NYH53331.1"/>
    <property type="molecule type" value="Genomic_DNA"/>
</dbReference>
<sequence>MSRYPSLWWEVLRLSWRTAPGLTAGAYAAVAVSVGAVAAVGLSLRATVDATAQGAAGAALLGAAGVAGAYALTLVLQDLTTELVGTVSDRTGRMAVHPRVHRDINAVQGLEHLERGDFLDRVSLVRRSTGSIARSGWNAVLSVASVLKLLVTVVLLGGVDPVLLVLIPLAAAPVWCDHRGQLLVQRAEVEGAEAHRVQQHLFDTLVGAAGGKEVRVAGAAERLLGLQARAWREAERVRFRARAFAALWTLAGWTVFVAGFTGGIALVVRLAAGGTGGVGDLVLTVMLAVSLRQTMQSTVATAAEATGMRRVIEPYLWLRDLVRAERERGAADEPPPEALSRGIALAGVSFTYPGTGRRALDDVSVLLPAGSVVAVVGEYGSGKTTLVKLLLSFYEPDSGCVLLDGRDLGRVRTAGWRARTSAVFQDFGRFHTVFRETVGIGDLPRMGDGEALREAVRAADAEALAERLPEGWETQLGRELGGTELSEGQWQRTALARASMRGDPLLFVLDEPTASLDAPSEEAIFRRYMERARAHAAVTGAVTVIVSHRFSTVAGADLVLVMDRGRIVESGTHGELLALDGRHSELYGMQARAYAPEPGG</sequence>